<evidence type="ECO:0000313" key="1">
    <source>
        <dbReference type="EMBL" id="OQX11619.1"/>
    </source>
</evidence>
<sequence length="133" mass="14978">MSDKIEKLSELDLQFNAYAKSNYTYNDAELLASLWNIDIVDAKKTIGYKIINKIEHLLPEKIIGGSGKFEGEERKYDLPALGTFVLSPYTYSDAEKLAELWEIGVVDAKEVIGIKVMYGNEDLLPEEVRIVGC</sequence>
<proteinExistence type="predicted"/>
<protein>
    <submittedName>
        <fullName evidence="1">Uncharacterized protein</fullName>
    </submittedName>
</protein>
<name>A0A1Y1QR02_9GAMM</name>
<organism evidence="1 2">
    <name type="scientific">Thiothrix lacustris</name>
    <dbReference type="NCBI Taxonomy" id="525917"/>
    <lineage>
        <taxon>Bacteria</taxon>
        <taxon>Pseudomonadati</taxon>
        <taxon>Pseudomonadota</taxon>
        <taxon>Gammaproteobacteria</taxon>
        <taxon>Thiotrichales</taxon>
        <taxon>Thiotrichaceae</taxon>
        <taxon>Thiothrix</taxon>
    </lineage>
</organism>
<accession>A0A1Y1QR02</accession>
<comment type="caution">
    <text evidence="1">The sequence shown here is derived from an EMBL/GenBank/DDBJ whole genome shotgun (WGS) entry which is preliminary data.</text>
</comment>
<dbReference type="Proteomes" id="UP000192491">
    <property type="component" value="Unassembled WGS sequence"/>
</dbReference>
<dbReference type="EMBL" id="MTEJ01000084">
    <property type="protein sequence ID" value="OQX11619.1"/>
    <property type="molecule type" value="Genomic_DNA"/>
</dbReference>
<reference evidence="1 2" key="1">
    <citation type="submission" date="2017-01" db="EMBL/GenBank/DDBJ databases">
        <title>Novel large sulfur bacteria in the metagenomes of groundwater-fed chemosynthetic microbial mats in the Lake Huron basin.</title>
        <authorList>
            <person name="Sharrar A.M."/>
            <person name="Flood B.E."/>
            <person name="Bailey J.V."/>
            <person name="Jones D.S."/>
            <person name="Biddanda B."/>
            <person name="Ruberg S.A."/>
            <person name="Marcus D.N."/>
            <person name="Dick G.J."/>
        </authorList>
    </citation>
    <scope>NUCLEOTIDE SEQUENCE [LARGE SCALE GENOMIC DNA]</scope>
    <source>
        <strain evidence="1">A8</strain>
    </source>
</reference>
<evidence type="ECO:0000313" key="2">
    <source>
        <dbReference type="Proteomes" id="UP000192491"/>
    </source>
</evidence>
<dbReference type="AlphaFoldDB" id="A0A1Y1QR02"/>
<gene>
    <name evidence="1" type="ORF">BWK73_17225</name>
</gene>